<evidence type="ECO:0000259" key="13">
    <source>
        <dbReference type="SMART" id="SM00965"/>
    </source>
</evidence>
<evidence type="ECO:0000256" key="10">
    <source>
        <dbReference type="ARBA" id="ARBA00023237"/>
    </source>
</evidence>
<dbReference type="Pfam" id="PF07660">
    <property type="entry name" value="STN"/>
    <property type="match status" value="1"/>
</dbReference>
<dbReference type="Gene3D" id="2.170.130.10">
    <property type="entry name" value="TonB-dependent receptor, plug domain"/>
    <property type="match status" value="1"/>
</dbReference>
<evidence type="ECO:0000256" key="3">
    <source>
        <dbReference type="ARBA" id="ARBA00022448"/>
    </source>
</evidence>
<dbReference type="InterPro" id="IPR000531">
    <property type="entry name" value="Beta-barrel_TonB"/>
</dbReference>
<evidence type="ECO:0000256" key="6">
    <source>
        <dbReference type="ARBA" id="ARBA00022692"/>
    </source>
</evidence>
<dbReference type="EMBL" id="JAEKJW010000003">
    <property type="protein sequence ID" value="MBN8198318.1"/>
    <property type="molecule type" value="Genomic_DNA"/>
</dbReference>
<keyword evidence="5" id="KW-0410">Iron transport</keyword>
<dbReference type="AlphaFoldDB" id="A0A8I1MAZ0"/>
<dbReference type="InterPro" id="IPR039426">
    <property type="entry name" value="TonB-dep_rcpt-like"/>
</dbReference>
<evidence type="ECO:0000313" key="15">
    <source>
        <dbReference type="Proteomes" id="UP000664405"/>
    </source>
</evidence>
<gene>
    <name evidence="14" type="ORF">JF547_17750</name>
</gene>
<dbReference type="InterPro" id="IPR012910">
    <property type="entry name" value="Plug_dom"/>
</dbReference>
<dbReference type="InterPro" id="IPR036942">
    <property type="entry name" value="Beta-barrel_TonB_sf"/>
</dbReference>
<keyword evidence="8 12" id="KW-0798">TonB box</keyword>
<keyword evidence="10 11" id="KW-0998">Cell outer membrane</keyword>
<keyword evidence="3 11" id="KW-0813">Transport</keyword>
<dbReference type="RefSeq" id="WP_206928188.1">
    <property type="nucleotide sequence ID" value="NZ_JAEKJW010000003.1"/>
</dbReference>
<comment type="similarity">
    <text evidence="2 11 12">Belongs to the TonB-dependent receptor family.</text>
</comment>
<reference evidence="14" key="1">
    <citation type="submission" date="2020-12" db="EMBL/GenBank/DDBJ databases">
        <title>Oil enriched cultivation method for isolating marine PHA-producing bacteria.</title>
        <authorList>
            <person name="Zheng W."/>
            <person name="Yu S."/>
            <person name="Huang Y."/>
        </authorList>
    </citation>
    <scope>NUCLEOTIDE SEQUENCE</scope>
    <source>
        <strain evidence="14">SY-2-3</strain>
    </source>
</reference>
<keyword evidence="4 11" id="KW-1134">Transmembrane beta strand</keyword>
<keyword evidence="9 11" id="KW-0472">Membrane</keyword>
<evidence type="ECO:0000256" key="4">
    <source>
        <dbReference type="ARBA" id="ARBA00022452"/>
    </source>
</evidence>
<keyword evidence="5" id="KW-0406">Ion transport</keyword>
<dbReference type="GO" id="GO:0015344">
    <property type="term" value="F:siderophore uptake transmembrane transporter activity"/>
    <property type="evidence" value="ECO:0007669"/>
    <property type="project" value="TreeGrafter"/>
</dbReference>
<accession>A0A8I1MAZ0</accession>
<evidence type="ECO:0000256" key="1">
    <source>
        <dbReference type="ARBA" id="ARBA00004571"/>
    </source>
</evidence>
<evidence type="ECO:0000256" key="2">
    <source>
        <dbReference type="ARBA" id="ARBA00009810"/>
    </source>
</evidence>
<dbReference type="SUPFAM" id="SSF56935">
    <property type="entry name" value="Porins"/>
    <property type="match status" value="1"/>
</dbReference>
<dbReference type="SMART" id="SM00965">
    <property type="entry name" value="STN"/>
    <property type="match status" value="1"/>
</dbReference>
<dbReference type="Gene3D" id="2.40.170.20">
    <property type="entry name" value="TonB-dependent receptor, beta-barrel domain"/>
    <property type="match status" value="1"/>
</dbReference>
<name>A0A8I1MAZ0_9PROT</name>
<evidence type="ECO:0000256" key="12">
    <source>
        <dbReference type="RuleBase" id="RU003357"/>
    </source>
</evidence>
<sequence length="765" mass="82246">MMGVQLSVVKGNWRNRLAVTTALSMLALQGMATEAKASGLPATEKNQEISNQEIAQADAIRSFDIERQLLADALAMFGQQAGVQVSANGDLVRGVQTPGVSGDLRTEDALQRLLAGTGLSYRIGSNGAITIVSTAQGDADGTTSLSPILVEANTHTDDHIGAADRAQSIYVTPEDFERRNPQDVKDVFAGQSAVSVGGSVPLNQKLYVNAIEETNLAISIDGARQNNKVFHHSGTNLIDPSLLKAARVDPGVAPADAGPAALGGAIVYETVDVADVLEPGRSLGGFAKASYDTNGETFTNDLASYGRAGGFELLGYFKWAKGDDYEAGNGDQVPGTEADMRSGLIKSAYEAQSGHRFEFSGEQVRDRARRPYRANMTDLTNRNQPDELGYDMRRRNFTFNYGQNGADGLWDPKAVLAYSETYLYAPLTEQGRGTTSSFSGKFENDFNLSERDTITAGVDFYHDTAEYDGPTSDREEEATNFGGYAQARLQPLDPLRLSFGLRGDSQKFVGLDGTEIENEGLSGNVAAAVDVTEFLTINAGYSNVWGGIALAENYVMNPAWDYSKGVKPVRAENYTTGFEVQHEGFSFNAGIFRSTFDNARDPGWSTGPSVVVDFETRGYNLGAGYNWGPGFARVTYTDSEITLNGSPADSDGTQYLGAPLGRVIALEAAHMIEGINLTIGGTIDAALKNTDTADAGGTAQEAYEVVGLYAEYKPEAADYLTLRIEANNIFDEEYADRGSYGQDFTNVVPLYEPGRSFLLMAKAQF</sequence>
<dbReference type="PANTHER" id="PTHR30069">
    <property type="entry name" value="TONB-DEPENDENT OUTER MEMBRANE RECEPTOR"/>
    <property type="match status" value="1"/>
</dbReference>
<dbReference type="Pfam" id="PF07715">
    <property type="entry name" value="Plug"/>
    <property type="match status" value="1"/>
</dbReference>
<proteinExistence type="inferred from homology"/>
<dbReference type="Pfam" id="PF00593">
    <property type="entry name" value="TonB_dep_Rec_b-barrel"/>
    <property type="match status" value="1"/>
</dbReference>
<evidence type="ECO:0000256" key="5">
    <source>
        <dbReference type="ARBA" id="ARBA00022496"/>
    </source>
</evidence>
<evidence type="ECO:0000256" key="7">
    <source>
        <dbReference type="ARBA" id="ARBA00023004"/>
    </source>
</evidence>
<comment type="subcellular location">
    <subcellularLocation>
        <location evidence="1 11">Cell outer membrane</location>
        <topology evidence="1 11">Multi-pass membrane protein</topology>
    </subcellularLocation>
</comment>
<evidence type="ECO:0000256" key="9">
    <source>
        <dbReference type="ARBA" id="ARBA00023136"/>
    </source>
</evidence>
<dbReference type="Proteomes" id="UP000664405">
    <property type="component" value="Unassembled WGS sequence"/>
</dbReference>
<dbReference type="GO" id="GO:0009279">
    <property type="term" value="C:cell outer membrane"/>
    <property type="evidence" value="ECO:0007669"/>
    <property type="project" value="UniProtKB-SubCell"/>
</dbReference>
<dbReference type="PANTHER" id="PTHR30069:SF41">
    <property type="entry name" value="HEME_HEMOPEXIN UTILIZATION PROTEIN C"/>
    <property type="match status" value="1"/>
</dbReference>
<comment type="caution">
    <text evidence="14">The sequence shown here is derived from an EMBL/GenBank/DDBJ whole genome shotgun (WGS) entry which is preliminary data.</text>
</comment>
<dbReference type="InterPro" id="IPR011662">
    <property type="entry name" value="Secretin/TonB_short_N"/>
</dbReference>
<dbReference type="PROSITE" id="PS52016">
    <property type="entry name" value="TONB_DEPENDENT_REC_3"/>
    <property type="match status" value="1"/>
</dbReference>
<evidence type="ECO:0000256" key="8">
    <source>
        <dbReference type="ARBA" id="ARBA00023077"/>
    </source>
</evidence>
<organism evidence="14 15">
    <name type="scientific">Thalassospira povalilytica</name>
    <dbReference type="NCBI Taxonomy" id="732237"/>
    <lineage>
        <taxon>Bacteria</taxon>
        <taxon>Pseudomonadati</taxon>
        <taxon>Pseudomonadota</taxon>
        <taxon>Alphaproteobacteria</taxon>
        <taxon>Rhodospirillales</taxon>
        <taxon>Thalassospiraceae</taxon>
        <taxon>Thalassospira</taxon>
    </lineage>
</organism>
<dbReference type="Gene3D" id="3.55.50.30">
    <property type="match status" value="1"/>
</dbReference>
<feature type="domain" description="Secretin/TonB short N-terminal" evidence="13">
    <location>
        <begin position="83"/>
        <end position="134"/>
    </location>
</feature>
<keyword evidence="14" id="KW-0675">Receptor</keyword>
<keyword evidence="7" id="KW-0408">Iron</keyword>
<protein>
    <submittedName>
        <fullName evidence="14">TonB-dependent receptor</fullName>
    </submittedName>
</protein>
<evidence type="ECO:0000256" key="11">
    <source>
        <dbReference type="PROSITE-ProRule" id="PRU01360"/>
    </source>
</evidence>
<dbReference type="InterPro" id="IPR037066">
    <property type="entry name" value="Plug_dom_sf"/>
</dbReference>
<evidence type="ECO:0000313" key="14">
    <source>
        <dbReference type="EMBL" id="MBN8198318.1"/>
    </source>
</evidence>
<dbReference type="GO" id="GO:0044718">
    <property type="term" value="P:siderophore transmembrane transport"/>
    <property type="evidence" value="ECO:0007669"/>
    <property type="project" value="TreeGrafter"/>
</dbReference>
<keyword evidence="6 11" id="KW-0812">Transmembrane</keyword>